<dbReference type="GO" id="GO:0046540">
    <property type="term" value="C:U4/U6 x U5 tri-snRNP complex"/>
    <property type="evidence" value="ECO:0007669"/>
    <property type="project" value="TreeGrafter"/>
</dbReference>
<dbReference type="InterPro" id="IPR047575">
    <property type="entry name" value="Sm"/>
</dbReference>
<evidence type="ECO:0000256" key="11">
    <source>
        <dbReference type="SAM" id="Phobius"/>
    </source>
</evidence>
<dbReference type="Proteomes" id="UP000186176">
    <property type="component" value="Unassembled WGS sequence"/>
</dbReference>
<dbReference type="PANTHER" id="PTHR10701:SF0">
    <property type="entry name" value="SMALL NUCLEAR RIBONUCLEOPROTEIN-ASSOCIATED PROTEIN B"/>
    <property type="match status" value="1"/>
</dbReference>
<dbReference type="SMART" id="SM00651">
    <property type="entry name" value="Sm"/>
    <property type="match status" value="1"/>
</dbReference>
<comment type="subcellular location">
    <subcellularLocation>
        <location evidence="2">Cytoplasm</location>
    </subcellularLocation>
    <subcellularLocation>
        <location evidence="1">Nucleus</location>
    </subcellularLocation>
</comment>
<comment type="similarity">
    <text evidence="3">Belongs to the snRNP SmB/SmN family.</text>
</comment>
<dbReference type="SUPFAM" id="SSF50182">
    <property type="entry name" value="Sm-like ribonucleoproteins"/>
    <property type="match status" value="1"/>
</dbReference>
<dbReference type="GO" id="GO:0005686">
    <property type="term" value="C:U2 snRNP"/>
    <property type="evidence" value="ECO:0007669"/>
    <property type="project" value="TreeGrafter"/>
</dbReference>
<organism evidence="13 14">
    <name type="scientific">Cryptosporidium ubiquitum</name>
    <dbReference type="NCBI Taxonomy" id="857276"/>
    <lineage>
        <taxon>Eukaryota</taxon>
        <taxon>Sar</taxon>
        <taxon>Alveolata</taxon>
        <taxon>Apicomplexa</taxon>
        <taxon>Conoidasida</taxon>
        <taxon>Coccidia</taxon>
        <taxon>Eucoccidiorida</taxon>
        <taxon>Eimeriorina</taxon>
        <taxon>Cryptosporidiidae</taxon>
        <taxon>Cryptosporidium</taxon>
    </lineage>
</organism>
<dbReference type="GeneID" id="39977079"/>
<proteinExistence type="inferred from homology"/>
<dbReference type="GO" id="GO:0005737">
    <property type="term" value="C:cytoplasm"/>
    <property type="evidence" value="ECO:0007669"/>
    <property type="project" value="UniProtKB-SubCell"/>
</dbReference>
<evidence type="ECO:0000256" key="10">
    <source>
        <dbReference type="ARBA" id="ARBA00041355"/>
    </source>
</evidence>
<keyword evidence="11" id="KW-0472">Membrane</keyword>
<keyword evidence="9" id="KW-0687">Ribonucleoprotein</keyword>
<evidence type="ECO:0000256" key="5">
    <source>
        <dbReference type="ARBA" id="ARBA00022664"/>
    </source>
</evidence>
<dbReference type="PROSITE" id="PS52002">
    <property type="entry name" value="SM"/>
    <property type="match status" value="1"/>
</dbReference>
<dbReference type="InterPro" id="IPR001163">
    <property type="entry name" value="Sm_dom_euk/arc"/>
</dbReference>
<dbReference type="InterPro" id="IPR010920">
    <property type="entry name" value="LSM_dom_sf"/>
</dbReference>
<dbReference type="AlphaFoldDB" id="A0A1J4MPD2"/>
<name>A0A1J4MPD2_9CRYT</name>
<dbReference type="GO" id="GO:0070990">
    <property type="term" value="F:snRNP binding"/>
    <property type="evidence" value="ECO:0007669"/>
    <property type="project" value="TreeGrafter"/>
</dbReference>
<evidence type="ECO:0000256" key="9">
    <source>
        <dbReference type="ARBA" id="ARBA00023274"/>
    </source>
</evidence>
<evidence type="ECO:0000256" key="1">
    <source>
        <dbReference type="ARBA" id="ARBA00004123"/>
    </source>
</evidence>
<dbReference type="Pfam" id="PF01423">
    <property type="entry name" value="LSM"/>
    <property type="match status" value="1"/>
</dbReference>
<keyword evidence="6" id="KW-0694">RNA-binding</keyword>
<evidence type="ECO:0000256" key="7">
    <source>
        <dbReference type="ARBA" id="ARBA00023187"/>
    </source>
</evidence>
<dbReference type="GO" id="GO:0071004">
    <property type="term" value="C:U2-type prespliceosome"/>
    <property type="evidence" value="ECO:0007669"/>
    <property type="project" value="TreeGrafter"/>
</dbReference>
<evidence type="ECO:0000256" key="8">
    <source>
        <dbReference type="ARBA" id="ARBA00023242"/>
    </source>
</evidence>
<reference evidence="13 14" key="1">
    <citation type="submission" date="2016-10" db="EMBL/GenBank/DDBJ databases">
        <title>Reductive evolution of mitochondrial metabolism and differential evolution of invasion-related proteins in Cryptosporidium.</title>
        <authorList>
            <person name="Liu S."/>
            <person name="Roellig D.M."/>
            <person name="Guo Y."/>
            <person name="Li N."/>
            <person name="Frace M.A."/>
            <person name="Tang K."/>
            <person name="Zhang L."/>
            <person name="Feng Y."/>
            <person name="Xiao L."/>
        </authorList>
    </citation>
    <scope>NUCLEOTIDE SEQUENCE [LARGE SCALE GENOMIC DNA]</scope>
    <source>
        <strain evidence="13">39726</strain>
    </source>
</reference>
<dbReference type="EMBL" id="LRBP01000009">
    <property type="protein sequence ID" value="OII74733.1"/>
    <property type="molecule type" value="Genomic_DNA"/>
</dbReference>
<keyword evidence="8" id="KW-0539">Nucleus</keyword>
<evidence type="ECO:0000259" key="12">
    <source>
        <dbReference type="PROSITE" id="PS52002"/>
    </source>
</evidence>
<protein>
    <recommendedName>
        <fullName evidence="10">Sm protein B</fullName>
    </recommendedName>
</protein>
<keyword evidence="4" id="KW-0963">Cytoplasm</keyword>
<evidence type="ECO:0000256" key="2">
    <source>
        <dbReference type="ARBA" id="ARBA00004496"/>
    </source>
</evidence>
<dbReference type="GO" id="GO:0005685">
    <property type="term" value="C:U1 snRNP"/>
    <property type="evidence" value="ECO:0007669"/>
    <property type="project" value="TreeGrafter"/>
</dbReference>
<dbReference type="Gene3D" id="2.30.30.100">
    <property type="match status" value="1"/>
</dbReference>
<evidence type="ECO:0000256" key="4">
    <source>
        <dbReference type="ARBA" id="ARBA00022490"/>
    </source>
</evidence>
<dbReference type="CDD" id="cd01717">
    <property type="entry name" value="Sm_B"/>
    <property type="match status" value="1"/>
</dbReference>
<evidence type="ECO:0000313" key="14">
    <source>
        <dbReference type="Proteomes" id="UP000186176"/>
    </source>
</evidence>
<keyword evidence="7" id="KW-0508">mRNA splicing</keyword>
<comment type="caution">
    <text evidence="13">The sequence shown here is derived from an EMBL/GenBank/DDBJ whole genome shotgun (WGS) entry which is preliminary data.</text>
</comment>
<sequence>MSLETLSALYPKATKSKNEAERLLEQFELGLDRSIALQQRLSAILNDFCRQVTELKQVLEGLKSSKSIDRSQEKIWDRRVDNLISDSNSLRESVSKQLDHIHKSQIEEQKKLSYSSPEKYNGVGALIREKAIWQESHIAIDHALEQAKSIVSNLKNQNRMLKSVRKRALDMASRLGISHSLLSNIERRNLVDQILVYGCIFLTSLIFITIYLFIHYIYRKRKMQKYINYRIRVTVQDDRIMVGNLMAFDRHMNLVLSDCQEYRRVKKGEESKELKRSLGLIMLRGENIVTFVAEAPPKNQPNKPVEHTYAGNVQTIARGPPLIPPPIMPPGQFPLINPSIGGLPIPPPGIPPLPPNIHGNK</sequence>
<accession>A0A1J4MPD2</accession>
<evidence type="ECO:0000313" key="13">
    <source>
        <dbReference type="EMBL" id="OII74733.1"/>
    </source>
</evidence>
<evidence type="ECO:0000256" key="3">
    <source>
        <dbReference type="ARBA" id="ARBA00009123"/>
    </source>
</evidence>
<dbReference type="VEuPathDB" id="CryptoDB:cubi_00286"/>
<dbReference type="GO" id="GO:0000398">
    <property type="term" value="P:mRNA splicing, via spliceosome"/>
    <property type="evidence" value="ECO:0007669"/>
    <property type="project" value="TreeGrafter"/>
</dbReference>
<dbReference type="GO" id="GO:0005682">
    <property type="term" value="C:U5 snRNP"/>
    <property type="evidence" value="ECO:0007669"/>
    <property type="project" value="TreeGrafter"/>
</dbReference>
<keyword evidence="14" id="KW-1185">Reference proteome</keyword>
<evidence type="ECO:0000256" key="6">
    <source>
        <dbReference type="ARBA" id="ARBA00022884"/>
    </source>
</evidence>
<keyword evidence="11" id="KW-0812">Transmembrane</keyword>
<dbReference type="OrthoDB" id="158360at2759"/>
<feature type="transmembrane region" description="Helical" evidence="11">
    <location>
        <begin position="194"/>
        <end position="218"/>
    </location>
</feature>
<dbReference type="InterPro" id="IPR050914">
    <property type="entry name" value="snRNP_SmB/NAA38-like"/>
</dbReference>
<gene>
    <name evidence="13" type="ORF">cubi_00286</name>
</gene>
<keyword evidence="5" id="KW-0507">mRNA processing</keyword>
<dbReference type="Pfam" id="PF12352">
    <property type="entry name" value="V-SNARE_C"/>
    <property type="match status" value="1"/>
</dbReference>
<keyword evidence="11" id="KW-1133">Transmembrane helix</keyword>
<dbReference type="GO" id="GO:0071013">
    <property type="term" value="C:catalytic step 2 spliceosome"/>
    <property type="evidence" value="ECO:0007669"/>
    <property type="project" value="TreeGrafter"/>
</dbReference>
<dbReference type="RefSeq" id="XP_028875879.1">
    <property type="nucleotide sequence ID" value="XM_029017300.1"/>
</dbReference>
<dbReference type="PANTHER" id="PTHR10701">
    <property type="entry name" value="SMALL NUCLEAR RIBONUCLEOPROTEIN-ASSOCIATED PROTEIN B AND N"/>
    <property type="match status" value="1"/>
</dbReference>
<dbReference type="GO" id="GO:0003723">
    <property type="term" value="F:RNA binding"/>
    <property type="evidence" value="ECO:0007669"/>
    <property type="project" value="UniProtKB-KW"/>
</dbReference>
<feature type="domain" description="Sm" evidence="12">
    <location>
        <begin position="218"/>
        <end position="297"/>
    </location>
</feature>
<dbReference type="GO" id="GO:0005687">
    <property type="term" value="C:U4 snRNP"/>
    <property type="evidence" value="ECO:0007669"/>
    <property type="project" value="TreeGrafter"/>
</dbReference>